<keyword evidence="9" id="KW-0472">Membrane</keyword>
<gene>
    <name evidence="13" type="ORF">KI387_004660</name>
</gene>
<dbReference type="InterPro" id="IPR032675">
    <property type="entry name" value="LRR_dom_sf"/>
</dbReference>
<reference evidence="13 14" key="1">
    <citation type="journal article" date="2021" name="Nat. Plants">
        <title>The Taxus genome provides insights into paclitaxel biosynthesis.</title>
        <authorList>
            <person name="Xiong X."/>
            <person name="Gou J."/>
            <person name="Liao Q."/>
            <person name="Li Y."/>
            <person name="Zhou Q."/>
            <person name="Bi G."/>
            <person name="Li C."/>
            <person name="Du R."/>
            <person name="Wang X."/>
            <person name="Sun T."/>
            <person name="Guo L."/>
            <person name="Liang H."/>
            <person name="Lu P."/>
            <person name="Wu Y."/>
            <person name="Zhang Z."/>
            <person name="Ro D.K."/>
            <person name="Shang Y."/>
            <person name="Huang S."/>
            <person name="Yan J."/>
        </authorList>
    </citation>
    <scope>NUCLEOTIDE SEQUENCE [LARGE SCALE GENOMIC DNA]</scope>
    <source>
        <strain evidence="13">Ta-2019</strain>
    </source>
</reference>
<evidence type="ECO:0000256" key="8">
    <source>
        <dbReference type="ARBA" id="ARBA00022989"/>
    </source>
</evidence>
<dbReference type="SUPFAM" id="SSF52058">
    <property type="entry name" value="L domain-like"/>
    <property type="match status" value="1"/>
</dbReference>
<organism evidence="13 14">
    <name type="scientific">Taxus chinensis</name>
    <name type="common">Chinese yew</name>
    <name type="synonym">Taxus wallichiana var. chinensis</name>
    <dbReference type="NCBI Taxonomy" id="29808"/>
    <lineage>
        <taxon>Eukaryota</taxon>
        <taxon>Viridiplantae</taxon>
        <taxon>Streptophyta</taxon>
        <taxon>Embryophyta</taxon>
        <taxon>Tracheophyta</taxon>
        <taxon>Spermatophyta</taxon>
        <taxon>Pinopsida</taxon>
        <taxon>Pinidae</taxon>
        <taxon>Conifers II</taxon>
        <taxon>Cupressales</taxon>
        <taxon>Taxaceae</taxon>
        <taxon>Taxus</taxon>
    </lineage>
</organism>
<evidence type="ECO:0000256" key="5">
    <source>
        <dbReference type="ARBA" id="ARBA00022614"/>
    </source>
</evidence>
<keyword evidence="10" id="KW-0675">Receptor</keyword>
<evidence type="ECO:0000256" key="1">
    <source>
        <dbReference type="ARBA" id="ARBA00004236"/>
    </source>
</evidence>
<keyword evidence="5" id="KW-0433">Leucine-rich repeat</keyword>
<evidence type="ECO:0000256" key="2">
    <source>
        <dbReference type="ARBA" id="ARBA00004479"/>
    </source>
</evidence>
<protein>
    <recommendedName>
        <fullName evidence="15">2-alkenal reductase (NAD(P)(+))</fullName>
    </recommendedName>
</protein>
<dbReference type="Pfam" id="PF00560">
    <property type="entry name" value="LRR_1"/>
    <property type="match status" value="6"/>
</dbReference>
<dbReference type="OMA" id="RTRFICG"/>
<evidence type="ECO:0000256" key="7">
    <source>
        <dbReference type="ARBA" id="ARBA00022737"/>
    </source>
</evidence>
<dbReference type="PANTHER" id="PTHR27004">
    <property type="entry name" value="RECEPTOR-LIKE PROTEIN 12 ISOFORM X1"/>
    <property type="match status" value="1"/>
</dbReference>
<keyword evidence="6" id="KW-0812">Transmembrane</keyword>
<dbReference type="FunFam" id="3.80.10.10:FF:000383">
    <property type="entry name" value="Leucine-rich repeat receptor protein kinase EMS1"/>
    <property type="match status" value="2"/>
</dbReference>
<evidence type="ECO:0008006" key="15">
    <source>
        <dbReference type="Google" id="ProtNLM"/>
    </source>
</evidence>
<name>A0AA38GLY6_TAXCH</name>
<evidence type="ECO:0000256" key="12">
    <source>
        <dbReference type="ARBA" id="ARBA00037847"/>
    </source>
</evidence>
<dbReference type="InterPro" id="IPR001611">
    <property type="entry name" value="Leu-rich_rpt"/>
</dbReference>
<proteinExistence type="inferred from homology"/>
<dbReference type="EMBL" id="JAHRHJ020000002">
    <property type="protein sequence ID" value="KAH9324482.1"/>
    <property type="molecule type" value="Genomic_DNA"/>
</dbReference>
<dbReference type="AlphaFoldDB" id="A0AA38GLY6"/>
<evidence type="ECO:0000313" key="14">
    <source>
        <dbReference type="Proteomes" id="UP000824469"/>
    </source>
</evidence>
<keyword evidence="14" id="KW-1185">Reference proteome</keyword>
<comment type="similarity">
    <text evidence="3">Belongs to the RLP family.</text>
</comment>
<keyword evidence="8" id="KW-1133">Transmembrane helix</keyword>
<evidence type="ECO:0000256" key="4">
    <source>
        <dbReference type="ARBA" id="ARBA00022475"/>
    </source>
</evidence>
<evidence type="ECO:0000256" key="11">
    <source>
        <dbReference type="ARBA" id="ARBA00023180"/>
    </source>
</evidence>
<dbReference type="PANTHER" id="PTHR27004:SF203">
    <property type="entry name" value="LEUCINE-RICH REPEAT-CONTAINING N-TERMINAL PLANT-TYPE DOMAIN-CONTAINING PROTEIN"/>
    <property type="match status" value="1"/>
</dbReference>
<evidence type="ECO:0000313" key="13">
    <source>
        <dbReference type="EMBL" id="KAH9324482.1"/>
    </source>
</evidence>
<keyword evidence="11" id="KW-0325">Glycoprotein</keyword>
<evidence type="ECO:0000256" key="3">
    <source>
        <dbReference type="ARBA" id="ARBA00009592"/>
    </source>
</evidence>
<comment type="subcellular location">
    <subcellularLocation>
        <location evidence="1">Cell membrane</location>
    </subcellularLocation>
    <subcellularLocation>
        <location evidence="12">Endomembrane system</location>
        <topology evidence="12">Single-pass membrane protein</topology>
    </subcellularLocation>
    <subcellularLocation>
        <location evidence="2">Membrane</location>
        <topology evidence="2">Single-pass type I membrane protein</topology>
    </subcellularLocation>
</comment>
<evidence type="ECO:0000256" key="10">
    <source>
        <dbReference type="ARBA" id="ARBA00023170"/>
    </source>
</evidence>
<dbReference type="Gene3D" id="3.80.10.10">
    <property type="entry name" value="Ribonuclease Inhibitor"/>
    <property type="match status" value="1"/>
</dbReference>
<evidence type="ECO:0000256" key="9">
    <source>
        <dbReference type="ARBA" id="ARBA00023136"/>
    </source>
</evidence>
<dbReference type="GO" id="GO:0005886">
    <property type="term" value="C:plasma membrane"/>
    <property type="evidence" value="ECO:0007669"/>
    <property type="project" value="UniProtKB-SubCell"/>
</dbReference>
<sequence length="305" mass="32506">VELDVSGNAFSGVIPETIGFLVKLTSLKLAQNQFSGSLPSSIGKLVSLQAMSVSRNQLDGFIPSSLNDLVDLRRMDLSCNRFSGAIPPLGSMRSMHSLDAGYNRLEGELHAELPLLLSQLTLRGNKLNGSLPAKLNSLKKLSVLDLASNSLSGSVDSALFGHSSLQQINLSNNSFSALSVPNLAGTTTQMVSVDISFNRISGSLPANFASIKSLAALYLRHNLFQGPIPAEYGKKAAIEGSENMIPLSRLYLDSNYLSGDVPADFLGISPEKFSGSFADNCLDECPARIPLCQGGQRPSSECRRA</sequence>
<comment type="caution">
    <text evidence="13">The sequence shown here is derived from an EMBL/GenBank/DDBJ whole genome shotgun (WGS) entry which is preliminary data.</text>
</comment>
<evidence type="ECO:0000256" key="6">
    <source>
        <dbReference type="ARBA" id="ARBA00022692"/>
    </source>
</evidence>
<dbReference type="Proteomes" id="UP000824469">
    <property type="component" value="Unassembled WGS sequence"/>
</dbReference>
<accession>A0AA38GLY6</accession>
<keyword evidence="7" id="KW-0677">Repeat</keyword>
<feature type="non-terminal residue" evidence="13">
    <location>
        <position position="305"/>
    </location>
</feature>
<keyword evidence="4" id="KW-1003">Cell membrane</keyword>